<evidence type="ECO:0000256" key="6">
    <source>
        <dbReference type="ARBA" id="ARBA00022964"/>
    </source>
</evidence>
<dbReference type="GO" id="GO:0005506">
    <property type="term" value="F:iron ion binding"/>
    <property type="evidence" value="ECO:0007669"/>
    <property type="project" value="UniProtKB-UniRule"/>
</dbReference>
<dbReference type="EMBL" id="CP092620">
    <property type="protein sequence ID" value="UMM12656.1"/>
    <property type="molecule type" value="Genomic_DNA"/>
</dbReference>
<keyword evidence="7 13" id="KW-0560">Oxidoreductase</keyword>
<feature type="compositionally biased region" description="Basic and acidic residues" evidence="14">
    <location>
        <begin position="206"/>
        <end position="216"/>
    </location>
</feature>
<dbReference type="InterPro" id="IPR039994">
    <property type="entry name" value="NO66-like"/>
</dbReference>
<keyword evidence="17" id="KW-1185">Reference proteome</keyword>
<evidence type="ECO:0000256" key="4">
    <source>
        <dbReference type="ARBA" id="ARBA00022723"/>
    </source>
</evidence>
<dbReference type="InterPro" id="IPR003347">
    <property type="entry name" value="JmjC_dom"/>
</dbReference>
<dbReference type="GO" id="GO:0005634">
    <property type="term" value="C:nucleus"/>
    <property type="evidence" value="ECO:0007669"/>
    <property type="project" value="UniProtKB-SubCell"/>
</dbReference>
<comment type="catalytic activity">
    <reaction evidence="12 13">
        <text>N(6),N(6)-dimethyl-L-lysyl(36)-[histone H3] + 2 2-oxoglutarate + 2 O2 = L-lysyl(36)-[histone H3] + 2 formaldehyde + 2 succinate + 2 CO2</text>
        <dbReference type="Rhea" id="RHEA:42032"/>
        <dbReference type="Rhea" id="RHEA-COMP:9785"/>
        <dbReference type="Rhea" id="RHEA-COMP:9787"/>
        <dbReference type="ChEBI" id="CHEBI:15379"/>
        <dbReference type="ChEBI" id="CHEBI:16526"/>
        <dbReference type="ChEBI" id="CHEBI:16810"/>
        <dbReference type="ChEBI" id="CHEBI:16842"/>
        <dbReference type="ChEBI" id="CHEBI:29969"/>
        <dbReference type="ChEBI" id="CHEBI:30031"/>
        <dbReference type="ChEBI" id="CHEBI:61976"/>
        <dbReference type="EC" id="1.14.11.27"/>
    </reaction>
</comment>
<dbReference type="EC" id="1.14.11.27" evidence="13"/>
<evidence type="ECO:0000256" key="2">
    <source>
        <dbReference type="ARBA" id="ARBA00010309"/>
    </source>
</evidence>
<evidence type="ECO:0000256" key="8">
    <source>
        <dbReference type="ARBA" id="ARBA00023004"/>
    </source>
</evidence>
<comment type="cofactor">
    <cofactor evidence="13">
        <name>Fe(2+)</name>
        <dbReference type="ChEBI" id="CHEBI:29033"/>
    </cofactor>
    <text evidence="13">Binds 1 Fe(2+) ion per subunit.</text>
</comment>
<keyword evidence="10 13" id="KW-0804">Transcription</keyword>
<keyword evidence="11 13" id="KW-0539">Nucleus</keyword>
<feature type="domain" description="JmjC" evidence="15">
    <location>
        <begin position="425"/>
        <end position="569"/>
    </location>
</feature>
<dbReference type="GO" id="GO:0140680">
    <property type="term" value="F:histone H3K36me/H3K36me2 demethylase activity"/>
    <property type="evidence" value="ECO:0007669"/>
    <property type="project" value="UniProtKB-EC"/>
</dbReference>
<keyword evidence="5" id="KW-0156">Chromatin regulator</keyword>
<evidence type="ECO:0000313" key="16">
    <source>
        <dbReference type="EMBL" id="UMM12656.1"/>
    </source>
</evidence>
<comment type="similarity">
    <text evidence="2">Belongs to the ROX family. NO66 subfamily.</text>
</comment>
<feature type="compositionally biased region" description="Basic and acidic residues" evidence="14">
    <location>
        <begin position="47"/>
        <end position="57"/>
    </location>
</feature>
<name>A0AAE9E0Y5_CAEBR</name>
<dbReference type="PANTHER" id="PTHR13096">
    <property type="entry name" value="MINA53 MYC INDUCED NUCLEAR ANTIGEN"/>
    <property type="match status" value="1"/>
</dbReference>
<evidence type="ECO:0000256" key="14">
    <source>
        <dbReference type="SAM" id="MobiDB-lite"/>
    </source>
</evidence>
<dbReference type="PANTHER" id="PTHR13096:SF8">
    <property type="entry name" value="RIBOSOMAL OXYGENASE 1"/>
    <property type="match status" value="1"/>
</dbReference>
<evidence type="ECO:0000256" key="10">
    <source>
        <dbReference type="ARBA" id="ARBA00023163"/>
    </source>
</evidence>
<evidence type="ECO:0000256" key="5">
    <source>
        <dbReference type="ARBA" id="ARBA00022853"/>
    </source>
</evidence>
<organism evidence="16 17">
    <name type="scientific">Caenorhabditis briggsae</name>
    <dbReference type="NCBI Taxonomy" id="6238"/>
    <lineage>
        <taxon>Eukaryota</taxon>
        <taxon>Metazoa</taxon>
        <taxon>Ecdysozoa</taxon>
        <taxon>Nematoda</taxon>
        <taxon>Chromadorea</taxon>
        <taxon>Rhabditida</taxon>
        <taxon>Rhabditina</taxon>
        <taxon>Rhabditomorpha</taxon>
        <taxon>Rhabditoidea</taxon>
        <taxon>Rhabditidae</taxon>
        <taxon>Peloderinae</taxon>
        <taxon>Caenorhabditis</taxon>
    </lineage>
</organism>
<dbReference type="PROSITE" id="PS51184">
    <property type="entry name" value="JMJC"/>
    <property type="match status" value="1"/>
</dbReference>
<sequence>MGKKNKSNGGGNTNNTPTKTPSKPPVKFNDKWASIENGEAKSASVSHYKEPSKEPKFVHPAKLAKEKKIFDGLDIPERVLAHGKVVEQNGGKKRRHREISPKMEAKKPKVESKSKDGVAAKKAHKHFTVSSEVVQSTYFFEEPDNGNEVTLVSNGKETTIEKTVILDEEVEDEEIDEEEFEDEEEVEDEEGMDEDETEIDESEMIVDPKDIERYIEFEDVDDEDEMEDEEEFEDEEEVEDEEVDDEEEEEVADEERGEEQEDEQEEEEEVSDEESVVSEMDADSDDEGFIAGKDREAHVISKDKAARTFAAKPVDFDAFPFNDQDSVVTASRAFGFMVSPCDVQTFFDKFYQSNVLVVHRKTPAYYGNLFSTTRFSELLEKHYLEYNMNINIAQYKDGIRTTLNGKGRVYPQIVKQHLHNLCSVQLVNPQTFDDRIWYLCEILQEQFGCFVGANTYLTPAGSSGFAPHWDEIDAFLLQVEGRKYWRVWAPESAEEELPLESSGNFTEDDMKGKEPVFEGWIEQGDMIYIPRGYTHQARTDKKVHSLHVTVSTGRQWSFANLMEKVIPEAVGALTEERHKLRRGLPIGLFDMGGVVDLDYSQEEHFTEKFKIVVDRHMSRLRNLVADHLLDSSVDSMTKEFMKQALPPILTDKEKKRSVIGLSTNLLGDDLIDFCANTKVKFIRKHTQRLLMESEDSCFISHRMNNSRLFEGRPETLVDFPSTGIDTYRVLWNAYPEWRTLDEIFSCRETKSNTRKEKLAAIQILFQMGVLLVKNPK</sequence>
<comment type="function">
    <text evidence="13">Oxygenase that can act as both a histone lysine demethylase and a ribosomal histidine hydroxylase.</text>
</comment>
<dbReference type="FunFam" id="1.10.10.1500:FF:000001">
    <property type="entry name" value="ribosomal oxygenase 1 isoform X1"/>
    <property type="match status" value="1"/>
</dbReference>
<dbReference type="SUPFAM" id="SSF51197">
    <property type="entry name" value="Clavaminate synthase-like"/>
    <property type="match status" value="1"/>
</dbReference>
<evidence type="ECO:0000256" key="12">
    <source>
        <dbReference type="ARBA" id="ARBA00047915"/>
    </source>
</evidence>
<evidence type="ECO:0000313" key="17">
    <source>
        <dbReference type="Proteomes" id="UP000829354"/>
    </source>
</evidence>
<evidence type="ECO:0000259" key="15">
    <source>
        <dbReference type="PROSITE" id="PS51184"/>
    </source>
</evidence>
<keyword evidence="9 13" id="KW-0805">Transcription regulation</keyword>
<dbReference type="Proteomes" id="UP000829354">
    <property type="component" value="Chromosome I"/>
</dbReference>
<evidence type="ECO:0000256" key="13">
    <source>
        <dbReference type="RuleBase" id="RU366061"/>
    </source>
</evidence>
<dbReference type="InterPro" id="IPR049043">
    <property type="entry name" value="WHD_RIOX1"/>
</dbReference>
<dbReference type="GO" id="GO:0045471">
    <property type="term" value="P:response to ethanol"/>
    <property type="evidence" value="ECO:0007669"/>
    <property type="project" value="UniProtKB-ARBA"/>
</dbReference>
<keyword evidence="8 13" id="KW-0408">Iron</keyword>
<evidence type="ECO:0000256" key="7">
    <source>
        <dbReference type="ARBA" id="ARBA00023002"/>
    </source>
</evidence>
<keyword evidence="4 13" id="KW-0479">Metal-binding</keyword>
<dbReference type="Pfam" id="PF08007">
    <property type="entry name" value="JmjC_2"/>
    <property type="match status" value="1"/>
</dbReference>
<feature type="region of interest" description="Disordered" evidence="14">
    <location>
        <begin position="167"/>
        <end position="288"/>
    </location>
</feature>
<dbReference type="Gene3D" id="3.90.930.40">
    <property type="match status" value="1"/>
</dbReference>
<dbReference type="AlphaFoldDB" id="A0AAE9E0Y5"/>
<keyword evidence="6 13" id="KW-0223">Dioxygenase</keyword>
<feature type="compositionally biased region" description="Acidic residues" evidence="14">
    <location>
        <begin position="217"/>
        <end position="288"/>
    </location>
</feature>
<feature type="region of interest" description="Disordered" evidence="14">
    <location>
        <begin position="1"/>
        <end position="57"/>
    </location>
</feature>
<reference evidence="16 17" key="1">
    <citation type="submission" date="2022-04" db="EMBL/GenBank/DDBJ databases">
        <title>Chromosome-level reference genomes for two strains of Caenorhabditis briggsae: an improved platform for comparative genomics.</title>
        <authorList>
            <person name="Stevens L."/>
            <person name="Andersen E."/>
        </authorList>
    </citation>
    <scope>NUCLEOTIDE SEQUENCE [LARGE SCALE GENOMIC DNA]</scope>
    <source>
        <strain evidence="16">VX34</strain>
        <tissue evidence="16">Whole-organism</tissue>
    </source>
</reference>
<feature type="region of interest" description="Disordered" evidence="14">
    <location>
        <begin position="87"/>
        <end position="126"/>
    </location>
</feature>
<accession>A0AAE9E0Y5</accession>
<dbReference type="Pfam" id="PF21233">
    <property type="entry name" value="WHD_RIOX1"/>
    <property type="match status" value="1"/>
</dbReference>
<dbReference type="Gene3D" id="2.60.120.650">
    <property type="entry name" value="Cupin"/>
    <property type="match status" value="1"/>
</dbReference>
<proteinExistence type="inferred from homology"/>
<evidence type="ECO:0000256" key="11">
    <source>
        <dbReference type="ARBA" id="ARBA00023242"/>
    </source>
</evidence>
<dbReference type="FunFam" id="2.60.120.650:FF:000013">
    <property type="entry name" value="Ribosomal oxygenase 1"/>
    <property type="match status" value="1"/>
</dbReference>
<gene>
    <name evidence="16" type="ORF">L5515_001323</name>
</gene>
<protein>
    <recommendedName>
        <fullName evidence="13">Bifunctional lysine-specific demethylase and histidyl-hydroxylase</fullName>
        <ecNumber evidence="13">1.14.11.27</ecNumber>
    </recommendedName>
</protein>
<evidence type="ECO:0000256" key="3">
    <source>
        <dbReference type="ARBA" id="ARBA00022491"/>
    </source>
</evidence>
<comment type="subcellular location">
    <subcellularLocation>
        <location evidence="1 13">Nucleus</location>
    </subcellularLocation>
</comment>
<dbReference type="Gene3D" id="1.10.10.1500">
    <property type="entry name" value="JmjC domain-containing ribosomal oxygenase (ROX), dimer domain"/>
    <property type="match status" value="1"/>
</dbReference>
<evidence type="ECO:0000256" key="9">
    <source>
        <dbReference type="ARBA" id="ARBA00023015"/>
    </source>
</evidence>
<feature type="compositionally biased region" description="Basic and acidic residues" evidence="14">
    <location>
        <begin position="98"/>
        <end position="119"/>
    </location>
</feature>
<keyword evidence="3" id="KW-0678">Repressor</keyword>
<feature type="compositionally biased region" description="Acidic residues" evidence="14">
    <location>
        <begin position="167"/>
        <end position="204"/>
    </location>
</feature>
<evidence type="ECO:0000256" key="1">
    <source>
        <dbReference type="ARBA" id="ARBA00004123"/>
    </source>
</evidence>
<dbReference type="FunFam" id="3.90.930.40:FF:000001">
    <property type="entry name" value="ribosomal oxygenase 1 isoform X1"/>
    <property type="match status" value="1"/>
</dbReference>